<protein>
    <recommendedName>
        <fullName evidence="5">Pv-fam-d protein</fullName>
    </recommendedName>
</protein>
<keyword evidence="4" id="KW-1185">Reference proteome</keyword>
<keyword evidence="1" id="KW-1133">Transmembrane helix</keyword>
<keyword evidence="1" id="KW-0812">Transmembrane</keyword>
<dbReference type="Proteomes" id="UP000006319">
    <property type="component" value="Chromosome 14"/>
</dbReference>
<evidence type="ECO:0000256" key="1">
    <source>
        <dbReference type="SAM" id="Phobius"/>
    </source>
</evidence>
<keyword evidence="1" id="KW-0472">Membrane</keyword>
<dbReference type="KEGG" id="pcy:PCYB_141140"/>
<evidence type="ECO:0000313" key="3">
    <source>
        <dbReference type="EMBL" id="GAB68686.1"/>
    </source>
</evidence>
<evidence type="ECO:0008006" key="5">
    <source>
        <dbReference type="Google" id="ProtNLM"/>
    </source>
</evidence>
<reference evidence="3 4" key="1">
    <citation type="journal article" date="2012" name="Nat. Genet.">
        <title>Plasmodium cynomolgi genome sequences provide insight into Plasmodium vivax and the monkey malaria clade.</title>
        <authorList>
            <person name="Tachibana S."/>
            <person name="Sullivan S.A."/>
            <person name="Kawai S."/>
            <person name="Nakamura S."/>
            <person name="Kim H.R."/>
            <person name="Goto N."/>
            <person name="Arisue N."/>
            <person name="Palacpac N.M.Q."/>
            <person name="Honma H."/>
            <person name="Yagi M."/>
            <person name="Tougan T."/>
            <person name="Katakai Y."/>
            <person name="Kaneko O."/>
            <person name="Mita T."/>
            <person name="Kita K."/>
            <person name="Yasutomi Y."/>
            <person name="Sutton P.L."/>
            <person name="Shakhbatyan R."/>
            <person name="Horii T."/>
            <person name="Yasunaga T."/>
            <person name="Barnwell J.W."/>
            <person name="Escalante A.A."/>
            <person name="Carlton J.M."/>
            <person name="Tanabe K."/>
        </authorList>
    </citation>
    <scope>NUCLEOTIDE SEQUENCE [LARGE SCALE GENOMIC DNA]</scope>
    <source>
        <strain evidence="3 4">B</strain>
    </source>
</reference>
<dbReference type="OrthoDB" id="386996at2759"/>
<dbReference type="EMBL" id="DF157106">
    <property type="protein sequence ID" value="GAB68686.1"/>
    <property type="molecule type" value="Genomic_DNA"/>
</dbReference>
<dbReference type="PhylomeDB" id="K6UEP0"/>
<proteinExistence type="predicted"/>
<feature type="transmembrane region" description="Helical" evidence="1">
    <location>
        <begin position="192"/>
        <end position="210"/>
    </location>
</feature>
<sequence>MYRTLFAKIFVFTFSAWILCASDNEKGLSYNVNNGAKNAQSGLQLGVARLLSERDLNSEIDDSSFDRLSIASERDEIDERADDLDSRSFSFDDAEELDPELESFKEYVRHVAKSDKSFKEKFEDTKDYIKKMDPMTRKKIKREIKDRVNESRRMNHRRKCSKLQGLCKDLYRDIQYDDYKMMVRMNKMEKKMSLLFVGISVIAAVLTFFLFPFELISCSSGLLLMGIVLIYLLFKKM</sequence>
<feature type="chain" id="PRO_5003894870" description="Pv-fam-d protein" evidence="2">
    <location>
        <begin position="22"/>
        <end position="237"/>
    </location>
</feature>
<accession>K6UEP0</accession>
<feature type="signal peptide" evidence="2">
    <location>
        <begin position="1"/>
        <end position="21"/>
    </location>
</feature>
<dbReference type="RefSeq" id="XP_004224633.1">
    <property type="nucleotide sequence ID" value="XM_004224585.1"/>
</dbReference>
<evidence type="ECO:0000313" key="4">
    <source>
        <dbReference type="Proteomes" id="UP000006319"/>
    </source>
</evidence>
<evidence type="ECO:0000256" key="2">
    <source>
        <dbReference type="SAM" id="SignalP"/>
    </source>
</evidence>
<feature type="transmembrane region" description="Helical" evidence="1">
    <location>
        <begin position="216"/>
        <end position="234"/>
    </location>
</feature>
<dbReference type="VEuPathDB" id="PlasmoDB:PCYB_141140"/>
<dbReference type="OMA" id="MDPMTRK"/>
<keyword evidence="2" id="KW-0732">Signal</keyword>
<name>K6UEP0_PLACD</name>
<dbReference type="AlphaFoldDB" id="K6UEP0"/>
<dbReference type="GeneID" id="14695064"/>
<gene>
    <name evidence="3" type="ORF">PCYB_141140</name>
</gene>
<organism evidence="3 4">
    <name type="scientific">Plasmodium cynomolgi (strain B)</name>
    <dbReference type="NCBI Taxonomy" id="1120755"/>
    <lineage>
        <taxon>Eukaryota</taxon>
        <taxon>Sar</taxon>
        <taxon>Alveolata</taxon>
        <taxon>Apicomplexa</taxon>
        <taxon>Aconoidasida</taxon>
        <taxon>Haemosporida</taxon>
        <taxon>Plasmodiidae</taxon>
        <taxon>Plasmodium</taxon>
        <taxon>Plasmodium (Plasmodium)</taxon>
    </lineage>
</organism>